<gene>
    <name evidence="2" type="ORF">Glove_140g60</name>
</gene>
<accession>A0A397IVC3</accession>
<dbReference type="EMBL" id="PQFF01000131">
    <property type="protein sequence ID" value="RHZ79911.1"/>
    <property type="molecule type" value="Genomic_DNA"/>
</dbReference>
<dbReference type="Proteomes" id="UP000266861">
    <property type="component" value="Unassembled WGS sequence"/>
</dbReference>
<evidence type="ECO:0000313" key="2">
    <source>
        <dbReference type="EMBL" id="RHZ79911.1"/>
    </source>
</evidence>
<dbReference type="OrthoDB" id="5983009at2759"/>
<dbReference type="AlphaFoldDB" id="A0A397IVC3"/>
<sequence>MCHGHADTIVVAKVSGTDEIVGGYNPLAWDNSKSGYMKTNNSFIFSLKMNIYGPRFGYCEFMMKSAISDFTQDKQCFCGGYFNGYEKPIRTIIGYFSIVDYEVFKIIKKH</sequence>
<name>A0A397IVC3_9GLOM</name>
<evidence type="ECO:0000259" key="1">
    <source>
        <dbReference type="PROSITE" id="PS51886"/>
    </source>
</evidence>
<dbReference type="PROSITE" id="PS51886">
    <property type="entry name" value="TLDC"/>
    <property type="match status" value="1"/>
</dbReference>
<proteinExistence type="predicted"/>
<protein>
    <recommendedName>
        <fullName evidence="1">TLDc domain-containing protein</fullName>
    </recommendedName>
</protein>
<feature type="domain" description="TLDc" evidence="1">
    <location>
        <begin position="1"/>
        <end position="107"/>
    </location>
</feature>
<comment type="caution">
    <text evidence="2">The sequence shown here is derived from an EMBL/GenBank/DDBJ whole genome shotgun (WGS) entry which is preliminary data.</text>
</comment>
<organism evidence="2 3">
    <name type="scientific">Diversispora epigaea</name>
    <dbReference type="NCBI Taxonomy" id="1348612"/>
    <lineage>
        <taxon>Eukaryota</taxon>
        <taxon>Fungi</taxon>
        <taxon>Fungi incertae sedis</taxon>
        <taxon>Mucoromycota</taxon>
        <taxon>Glomeromycotina</taxon>
        <taxon>Glomeromycetes</taxon>
        <taxon>Diversisporales</taxon>
        <taxon>Diversisporaceae</taxon>
        <taxon>Diversispora</taxon>
    </lineage>
</organism>
<evidence type="ECO:0000313" key="3">
    <source>
        <dbReference type="Proteomes" id="UP000266861"/>
    </source>
</evidence>
<keyword evidence="3" id="KW-1185">Reference proteome</keyword>
<reference evidence="2 3" key="1">
    <citation type="submission" date="2018-08" db="EMBL/GenBank/DDBJ databases">
        <title>Genome and evolution of the arbuscular mycorrhizal fungus Diversispora epigaea (formerly Glomus versiforme) and its bacterial endosymbionts.</title>
        <authorList>
            <person name="Sun X."/>
            <person name="Fei Z."/>
            <person name="Harrison M."/>
        </authorList>
    </citation>
    <scope>NUCLEOTIDE SEQUENCE [LARGE SCALE GENOMIC DNA]</scope>
    <source>
        <strain evidence="2 3">IT104</strain>
    </source>
</reference>
<dbReference type="InterPro" id="IPR006571">
    <property type="entry name" value="TLDc_dom"/>
</dbReference>